<organism evidence="1 2">
    <name type="scientific">Streblomastix strix</name>
    <dbReference type="NCBI Taxonomy" id="222440"/>
    <lineage>
        <taxon>Eukaryota</taxon>
        <taxon>Metamonada</taxon>
        <taxon>Preaxostyla</taxon>
        <taxon>Oxymonadida</taxon>
        <taxon>Streblomastigidae</taxon>
        <taxon>Streblomastix</taxon>
    </lineage>
</organism>
<dbReference type="AlphaFoldDB" id="A0A5J4W443"/>
<dbReference type="InterPro" id="IPR017964">
    <property type="entry name" value="DNA-dir_DNA_pol_B_CS"/>
</dbReference>
<name>A0A5J4W443_9EUKA</name>
<dbReference type="PROSITE" id="PS00116">
    <property type="entry name" value="DNA_POLYMERASE_B"/>
    <property type="match status" value="1"/>
</dbReference>
<comment type="caution">
    <text evidence="1">The sequence shown here is derived from an EMBL/GenBank/DDBJ whole genome shotgun (WGS) entry which is preliminary data.</text>
</comment>
<dbReference type="Proteomes" id="UP000324800">
    <property type="component" value="Unassembled WGS sequence"/>
</dbReference>
<proteinExistence type="predicted"/>
<dbReference type="GO" id="GO:0000166">
    <property type="term" value="F:nucleotide binding"/>
    <property type="evidence" value="ECO:0007669"/>
    <property type="project" value="InterPro"/>
</dbReference>
<protein>
    <recommendedName>
        <fullName evidence="3">DNA-directed DNA polymerase</fullName>
    </recommendedName>
</protein>
<dbReference type="EMBL" id="SNRW01003506">
    <property type="protein sequence ID" value="KAA6389647.1"/>
    <property type="molecule type" value="Genomic_DNA"/>
</dbReference>
<evidence type="ECO:0008006" key="3">
    <source>
        <dbReference type="Google" id="ProtNLM"/>
    </source>
</evidence>
<evidence type="ECO:0000313" key="1">
    <source>
        <dbReference type="EMBL" id="KAA6389647.1"/>
    </source>
</evidence>
<accession>A0A5J4W443</accession>
<sequence length="141" mass="16499">MDYIHVIYVDTDSLCLAVAHESWPVKEKKLWDELYPHFFPSSNDYYDTKKILGWNIESEAITCLALVPNVPRLHNQPRTQAKNQLFPDSVDSLNYLFKSKIDHFKKLHGKSPDKIQDIPPDYQIKQLSKLNHPYFPPKLCS</sequence>
<dbReference type="GO" id="GO:0003676">
    <property type="term" value="F:nucleic acid binding"/>
    <property type="evidence" value="ECO:0007669"/>
    <property type="project" value="InterPro"/>
</dbReference>
<gene>
    <name evidence="1" type="ORF">EZS28_014828</name>
</gene>
<evidence type="ECO:0000313" key="2">
    <source>
        <dbReference type="Proteomes" id="UP000324800"/>
    </source>
</evidence>
<reference evidence="1 2" key="1">
    <citation type="submission" date="2019-03" db="EMBL/GenBank/DDBJ databases">
        <title>Single cell metagenomics reveals metabolic interactions within the superorganism composed of flagellate Streblomastix strix and complex community of Bacteroidetes bacteria on its surface.</title>
        <authorList>
            <person name="Treitli S.C."/>
            <person name="Kolisko M."/>
            <person name="Husnik F."/>
            <person name="Keeling P."/>
            <person name="Hampl V."/>
        </authorList>
    </citation>
    <scope>NUCLEOTIDE SEQUENCE [LARGE SCALE GENOMIC DNA]</scope>
    <source>
        <strain evidence="1">ST1C</strain>
    </source>
</reference>